<reference evidence="1" key="2">
    <citation type="submission" date="2023-04" db="EMBL/GenBank/DDBJ databases">
        <authorList>
            <person name="Orihara K."/>
        </authorList>
    </citation>
    <scope>NUCLEOTIDE SEQUENCE</scope>
    <source>
        <strain evidence="1">YIT 13057</strain>
    </source>
</reference>
<dbReference type="Proteomes" id="UP001157379">
    <property type="component" value="Unassembled WGS sequence"/>
</dbReference>
<organism evidence="1 2">
    <name type="scientific">Bifidobacterium catenulatum subsp. kashiwanohense</name>
    <dbReference type="NCBI Taxonomy" id="630129"/>
    <lineage>
        <taxon>Bacteria</taxon>
        <taxon>Bacillati</taxon>
        <taxon>Actinomycetota</taxon>
        <taxon>Actinomycetes</taxon>
        <taxon>Bifidobacteriales</taxon>
        <taxon>Bifidobacteriaceae</taxon>
        <taxon>Bifidobacterium</taxon>
    </lineage>
</organism>
<dbReference type="EMBL" id="JAOPMD010000016">
    <property type="protein sequence ID" value="MDH7900001.1"/>
    <property type="molecule type" value="Genomic_DNA"/>
</dbReference>
<evidence type="ECO:0000313" key="1">
    <source>
        <dbReference type="EMBL" id="MDH7900001.1"/>
    </source>
</evidence>
<proteinExistence type="predicted"/>
<name>A0AAJ1PAL2_9BIFI</name>
<evidence type="ECO:0000313" key="2">
    <source>
        <dbReference type="Proteomes" id="UP001157379"/>
    </source>
</evidence>
<dbReference type="RefSeq" id="WP_226596741.1">
    <property type="nucleotide sequence ID" value="NZ_JAOPMD010000016.1"/>
</dbReference>
<reference evidence="1" key="1">
    <citation type="journal article" date="2023" name="Gut Microbes">
        <title>Characterization of Bifidobacterium kashiwanohense that utilizes both milk- and plant-derived oligosaccharides.</title>
        <authorList>
            <person name="Orihara K."/>
            <person name="Yahagi K."/>
            <person name="Saito Y."/>
            <person name="Watanabe Y."/>
            <person name="Sasai T."/>
            <person name="Hara T."/>
            <person name="Tsukuda N."/>
            <person name="Oki K."/>
            <person name="Fujimoto J."/>
            <person name="Matsuki T."/>
        </authorList>
    </citation>
    <scope>NUCLEOTIDE SEQUENCE</scope>
    <source>
        <strain evidence="1">YIT 13057</strain>
    </source>
</reference>
<dbReference type="AlphaFoldDB" id="A0AAJ1PAL2"/>
<accession>A0AAJ1PAL2</accession>
<comment type="caution">
    <text evidence="1">The sequence shown here is derived from an EMBL/GenBank/DDBJ whole genome shotgun (WGS) entry which is preliminary data.</text>
</comment>
<sequence length="120" mass="13554">MMCKYRITVTISNNSTCVDGGGWLVGMTWRKSVILDAEERTQAIALRDLLNSSKPAVDEDGYLMWNRCYGMCNTQCWQWELACAHSTCINQIMRRADVDWADAGVPDIDMPTITINLSIN</sequence>
<gene>
    <name evidence="1" type="ORF">OB936_07275</name>
</gene>
<protein>
    <submittedName>
        <fullName evidence="1">Uncharacterized protein</fullName>
    </submittedName>
</protein>